<dbReference type="PROSITE" id="PS51462">
    <property type="entry name" value="NUDIX"/>
    <property type="match status" value="1"/>
</dbReference>
<comment type="caution">
    <text evidence="3">The sequence shown here is derived from an EMBL/GenBank/DDBJ whole genome shotgun (WGS) entry which is preliminary data.</text>
</comment>
<dbReference type="GO" id="GO:0006167">
    <property type="term" value="P:AMP biosynthetic process"/>
    <property type="evidence" value="ECO:0007669"/>
    <property type="project" value="TreeGrafter"/>
</dbReference>
<dbReference type="Proteomes" id="UP000249645">
    <property type="component" value="Unassembled WGS sequence"/>
</dbReference>
<evidence type="ECO:0000259" key="2">
    <source>
        <dbReference type="PROSITE" id="PS51462"/>
    </source>
</evidence>
<evidence type="ECO:0000313" key="3">
    <source>
        <dbReference type="EMBL" id="PZP47266.1"/>
    </source>
</evidence>
<gene>
    <name evidence="3" type="ORF">DI598_11135</name>
</gene>
<dbReference type="Pfam" id="PF00293">
    <property type="entry name" value="NUDIX"/>
    <property type="match status" value="1"/>
</dbReference>
<dbReference type="SUPFAM" id="SSF55811">
    <property type="entry name" value="Nudix"/>
    <property type="match status" value="1"/>
</dbReference>
<protein>
    <submittedName>
        <fullName evidence="3">DNA mismatch repair protein MutT</fullName>
    </submittedName>
</protein>
<proteinExistence type="predicted"/>
<dbReference type="InterPro" id="IPR015797">
    <property type="entry name" value="NUDIX_hydrolase-like_dom_sf"/>
</dbReference>
<dbReference type="Gene3D" id="3.90.79.10">
    <property type="entry name" value="Nucleoside Triphosphate Pyrophosphohydrolase"/>
    <property type="match status" value="1"/>
</dbReference>
<organism evidence="3 4">
    <name type="scientific">Pseudopedobacter saltans</name>
    <dbReference type="NCBI Taxonomy" id="151895"/>
    <lineage>
        <taxon>Bacteria</taxon>
        <taxon>Pseudomonadati</taxon>
        <taxon>Bacteroidota</taxon>
        <taxon>Sphingobacteriia</taxon>
        <taxon>Sphingobacteriales</taxon>
        <taxon>Sphingobacteriaceae</taxon>
        <taxon>Pseudopedobacter</taxon>
    </lineage>
</organism>
<evidence type="ECO:0000313" key="4">
    <source>
        <dbReference type="Proteomes" id="UP000249645"/>
    </source>
</evidence>
<reference evidence="3 4" key="1">
    <citation type="submission" date="2017-11" db="EMBL/GenBank/DDBJ databases">
        <title>Infants hospitalized years apart are colonized by the same room-sourced microbial strains.</title>
        <authorList>
            <person name="Brooks B."/>
            <person name="Olm M.R."/>
            <person name="Firek B.A."/>
            <person name="Baker R."/>
            <person name="Thomas B.C."/>
            <person name="Morowitz M.J."/>
            <person name="Banfield J.F."/>
        </authorList>
    </citation>
    <scope>NUCLEOTIDE SEQUENCE [LARGE SCALE GENOMIC DNA]</scope>
    <source>
        <strain evidence="3">S2_009_000_R2_76</strain>
    </source>
</reference>
<sequence length="140" mass="16206">METNSKILPTAGLVVCKNNRLLLVYSKKKQAWYLPGGKLDAGETSLQAVIRECKEELNIDLQQDRLQYYCHTTAPAYGEHGNTIMEQDCYLYELDEDIKPSNEIEDARFYAYEEYLSEKAQVIGVLKIFEQLRKDAILQY</sequence>
<accession>A0A2W5GNB6</accession>
<evidence type="ECO:0000256" key="1">
    <source>
        <dbReference type="ARBA" id="ARBA00022801"/>
    </source>
</evidence>
<dbReference type="InterPro" id="IPR051325">
    <property type="entry name" value="Nudix_hydrolase_domain"/>
</dbReference>
<dbReference type="AlphaFoldDB" id="A0A2W5GNB6"/>
<dbReference type="EMBL" id="QFOI01000197">
    <property type="protein sequence ID" value="PZP47266.1"/>
    <property type="molecule type" value="Genomic_DNA"/>
</dbReference>
<name>A0A2W5GNB6_9SPHI</name>
<feature type="domain" description="Nudix hydrolase" evidence="2">
    <location>
        <begin position="5"/>
        <end position="134"/>
    </location>
</feature>
<dbReference type="PANTHER" id="PTHR21340">
    <property type="entry name" value="DIADENOSINE 5,5-P1,P4-TETRAPHOSPHATE PYROPHOSPHOHYDROLASE MUTT"/>
    <property type="match status" value="1"/>
</dbReference>
<dbReference type="CDD" id="cd04690">
    <property type="entry name" value="NUDIX_Hydrolase"/>
    <property type="match status" value="1"/>
</dbReference>
<dbReference type="GO" id="GO:0006754">
    <property type="term" value="P:ATP biosynthetic process"/>
    <property type="evidence" value="ECO:0007669"/>
    <property type="project" value="TreeGrafter"/>
</dbReference>
<dbReference type="GO" id="GO:0004081">
    <property type="term" value="F:bis(5'-nucleosyl)-tetraphosphatase (asymmetrical) activity"/>
    <property type="evidence" value="ECO:0007669"/>
    <property type="project" value="TreeGrafter"/>
</dbReference>
<dbReference type="PANTHER" id="PTHR21340:SF0">
    <property type="entry name" value="BIS(5'-NUCLEOSYL)-TETRAPHOSPHATASE [ASYMMETRICAL]"/>
    <property type="match status" value="1"/>
</dbReference>
<dbReference type="InterPro" id="IPR000086">
    <property type="entry name" value="NUDIX_hydrolase_dom"/>
</dbReference>
<keyword evidence="1" id="KW-0378">Hydrolase</keyword>